<proteinExistence type="predicted"/>
<feature type="transmembrane region" description="Helical" evidence="2">
    <location>
        <begin position="274"/>
        <end position="293"/>
    </location>
</feature>
<feature type="transmembrane region" description="Helical" evidence="2">
    <location>
        <begin position="245"/>
        <end position="268"/>
    </location>
</feature>
<keyword evidence="1" id="KW-0175">Coiled coil</keyword>
<evidence type="ECO:0008006" key="5">
    <source>
        <dbReference type="Google" id="ProtNLM"/>
    </source>
</evidence>
<accession>A0A1W0WX32</accession>
<dbReference type="EMBL" id="MTYJ01000036">
    <property type="protein sequence ID" value="OQV19757.1"/>
    <property type="molecule type" value="Genomic_DNA"/>
</dbReference>
<evidence type="ECO:0000313" key="3">
    <source>
        <dbReference type="EMBL" id="OQV19757.1"/>
    </source>
</evidence>
<keyword evidence="4" id="KW-1185">Reference proteome</keyword>
<feature type="transmembrane region" description="Helical" evidence="2">
    <location>
        <begin position="121"/>
        <end position="142"/>
    </location>
</feature>
<evidence type="ECO:0000256" key="2">
    <source>
        <dbReference type="SAM" id="Phobius"/>
    </source>
</evidence>
<keyword evidence="2" id="KW-1133">Transmembrane helix</keyword>
<reference evidence="4" key="1">
    <citation type="submission" date="2017-01" db="EMBL/GenBank/DDBJ databases">
        <title>Comparative genomics of anhydrobiosis in the tardigrade Hypsibius dujardini.</title>
        <authorList>
            <person name="Yoshida Y."/>
            <person name="Koutsovoulos G."/>
            <person name="Laetsch D."/>
            <person name="Stevens L."/>
            <person name="Kumar S."/>
            <person name="Horikawa D."/>
            <person name="Ishino K."/>
            <person name="Komine S."/>
            <person name="Tomita M."/>
            <person name="Blaxter M."/>
            <person name="Arakawa K."/>
        </authorList>
    </citation>
    <scope>NUCLEOTIDE SEQUENCE [LARGE SCALE GENOMIC DNA]</scope>
    <source>
        <strain evidence="4">Z151</strain>
    </source>
</reference>
<protein>
    <recommendedName>
        <fullName evidence="5">Gustatory receptor</fullName>
    </recommendedName>
</protein>
<keyword evidence="2" id="KW-0812">Transmembrane</keyword>
<evidence type="ECO:0000313" key="4">
    <source>
        <dbReference type="Proteomes" id="UP000192578"/>
    </source>
</evidence>
<feature type="transmembrane region" description="Helical" evidence="2">
    <location>
        <begin position="369"/>
        <end position="395"/>
    </location>
</feature>
<evidence type="ECO:0000256" key="1">
    <source>
        <dbReference type="SAM" id="Coils"/>
    </source>
</evidence>
<name>A0A1W0WX32_HYPEX</name>
<comment type="caution">
    <text evidence="3">The sequence shown here is derived from an EMBL/GenBank/DDBJ whole genome shotgun (WGS) entry which is preliminary data.</text>
</comment>
<gene>
    <name evidence="3" type="ORF">BV898_06296</name>
</gene>
<sequence>MGSAQGVITNVLSFAGVLRSPKHTRSTVGSILRTSILAIACSLSLIYRCTSYKFVNEGDNVTLSKLSIFQVIDYSQYIIRTLGAITVMAIVWRKSGILLTFQRENRAITKVLAQPRSPSGFGVLILVTFILFIVIMSVARVCQYLLTDIKKLNWDERTNISWLRVTFLQDQMFTAFVSYPVESLRLLSLGFVANVIVEFSHGTARACLEILEESASLHDLIENLPKAWAARETSLGIAMKMRSHLTVVLTMAMMFDILCLNAVLCNFLQPGSGIFTLVRSLVSVMIYVVEILVTCRAVMRLNQIDDATLSVVQQLQSSLEQELQALENGKADLLHNNRALWRRELQTLRSHLSKFSVVCFRERNLSLPLYGLGIITHRTVLSIIGLLSTFLLFLMEQRSPPGPTTGCNGTNRAIYVVNCSEIARLWDIFGESIPYTTVRS</sequence>
<feature type="coiled-coil region" evidence="1">
    <location>
        <begin position="309"/>
        <end position="336"/>
    </location>
</feature>
<organism evidence="3 4">
    <name type="scientific">Hypsibius exemplaris</name>
    <name type="common">Freshwater tardigrade</name>
    <dbReference type="NCBI Taxonomy" id="2072580"/>
    <lineage>
        <taxon>Eukaryota</taxon>
        <taxon>Metazoa</taxon>
        <taxon>Ecdysozoa</taxon>
        <taxon>Tardigrada</taxon>
        <taxon>Eutardigrada</taxon>
        <taxon>Parachela</taxon>
        <taxon>Hypsibioidea</taxon>
        <taxon>Hypsibiidae</taxon>
        <taxon>Hypsibius</taxon>
    </lineage>
</organism>
<dbReference type="Proteomes" id="UP000192578">
    <property type="component" value="Unassembled WGS sequence"/>
</dbReference>
<feature type="transmembrane region" description="Helical" evidence="2">
    <location>
        <begin position="77"/>
        <end position="101"/>
    </location>
</feature>
<dbReference type="AlphaFoldDB" id="A0A1W0WX32"/>
<keyword evidence="2" id="KW-0472">Membrane</keyword>